<dbReference type="Proteomes" id="UP000292160">
    <property type="component" value="Segment"/>
</dbReference>
<keyword evidence="2" id="KW-1185">Reference proteome</keyword>
<dbReference type="GeneID" id="65071874"/>
<dbReference type="KEGG" id="vg:65071874"/>
<proteinExistence type="predicted"/>
<name>A0A481W5K0_9CAUD</name>
<organism evidence="1 2">
    <name type="scientific">Fusobacterium phage Fnu1</name>
    <dbReference type="NCBI Taxonomy" id="2530024"/>
    <lineage>
        <taxon>Viruses</taxon>
        <taxon>Duplodnaviria</taxon>
        <taxon>Heunggongvirae</taxon>
        <taxon>Uroviricota</taxon>
        <taxon>Caudoviricetes</taxon>
        <taxon>Latrobevirus</taxon>
        <taxon>Latrobevirus FNU1</taxon>
    </lineage>
</organism>
<evidence type="ECO:0000313" key="1">
    <source>
        <dbReference type="EMBL" id="QBJ04144.1"/>
    </source>
</evidence>
<dbReference type="RefSeq" id="YP_010082866.1">
    <property type="nucleotide sequence ID" value="NC_055035.1"/>
</dbReference>
<dbReference type="EMBL" id="MK554696">
    <property type="protein sequence ID" value="QBJ04144.1"/>
    <property type="molecule type" value="Genomic_DNA"/>
</dbReference>
<sequence>MKMLKLDTNISIKCGEHIYKFNIDLMRCNRLLQILDFKDWKNQEIYVNNISQTTMQTFLRTLELLHKQNIQINFKSKNERKLLDKKLEIELSVQTKVDNIIYHNSIAFLENTIYVLLSKNNKIEIDVNELKEDINFLHLVKEKYYASNNI</sequence>
<reference evidence="1 2" key="1">
    <citation type="submission" date="2019-02" db="EMBL/GenBank/DDBJ databases">
        <title>Genomic, morphological and functional characterisation of novel bacteriophage Fnu1 capable of disrupt Fusobacterium nucleatum biofilm.</title>
        <authorList>
            <person name="Kabwe M."/>
            <person name="Brown T.L."/>
            <person name="Dashper S."/>
            <person name="Speirs L."/>
            <person name="Ku H."/>
            <person name="Petrovski S."/>
            <person name="Chan H.T."/>
            <person name="Lock P."/>
            <person name="Tucci J."/>
        </authorList>
    </citation>
    <scope>NUCLEOTIDE SEQUENCE [LARGE SCALE GENOMIC DNA]</scope>
</reference>
<protein>
    <submittedName>
        <fullName evidence="1">Uncharacterized protein</fullName>
    </submittedName>
</protein>
<accession>A0A481W5K0</accession>
<evidence type="ECO:0000313" key="2">
    <source>
        <dbReference type="Proteomes" id="UP000292160"/>
    </source>
</evidence>